<gene>
    <name evidence="3" type="ORF">C7389_11325</name>
</gene>
<organism evidence="3 4">
    <name type="scientific">Azoarcus indigens</name>
    <dbReference type="NCBI Taxonomy" id="29545"/>
    <lineage>
        <taxon>Bacteria</taxon>
        <taxon>Pseudomonadati</taxon>
        <taxon>Pseudomonadota</taxon>
        <taxon>Betaproteobacteria</taxon>
        <taxon>Rhodocyclales</taxon>
        <taxon>Zoogloeaceae</taxon>
        <taxon>Azoarcus</taxon>
    </lineage>
</organism>
<comment type="caution">
    <text evidence="3">The sequence shown here is derived from an EMBL/GenBank/DDBJ whole genome shotgun (WGS) entry which is preliminary data.</text>
</comment>
<dbReference type="GO" id="GO:0055085">
    <property type="term" value="P:transmembrane transport"/>
    <property type="evidence" value="ECO:0007669"/>
    <property type="project" value="InterPro"/>
</dbReference>
<keyword evidence="1 2" id="KW-0732">Signal</keyword>
<dbReference type="SUPFAM" id="SSF53850">
    <property type="entry name" value="Periplasmic binding protein-like II"/>
    <property type="match status" value="1"/>
</dbReference>
<dbReference type="InterPro" id="IPR018389">
    <property type="entry name" value="DctP_fam"/>
</dbReference>
<evidence type="ECO:0000256" key="2">
    <source>
        <dbReference type="SAM" id="SignalP"/>
    </source>
</evidence>
<evidence type="ECO:0000256" key="1">
    <source>
        <dbReference type="ARBA" id="ARBA00022729"/>
    </source>
</evidence>
<dbReference type="NCBIfam" id="NF037995">
    <property type="entry name" value="TRAP_S1"/>
    <property type="match status" value="1"/>
</dbReference>
<dbReference type="InterPro" id="IPR038404">
    <property type="entry name" value="TRAP_DctP_sf"/>
</dbReference>
<proteinExistence type="predicted"/>
<reference evidence="3 4" key="1">
    <citation type="submission" date="2019-03" db="EMBL/GenBank/DDBJ databases">
        <title>Genomic Encyclopedia of Type Strains, Phase IV (KMG-IV): sequencing the most valuable type-strain genomes for metagenomic binning, comparative biology and taxonomic classification.</title>
        <authorList>
            <person name="Goeker M."/>
        </authorList>
    </citation>
    <scope>NUCLEOTIDE SEQUENCE [LARGE SCALE GENOMIC DNA]</scope>
    <source>
        <strain evidence="3 4">DSM 12121</strain>
    </source>
</reference>
<dbReference type="AlphaFoldDB" id="A0A4R6DVW2"/>
<feature type="chain" id="PRO_5020997550" evidence="2">
    <location>
        <begin position="29"/>
        <end position="355"/>
    </location>
</feature>
<dbReference type="RefSeq" id="WP_133592963.1">
    <property type="nucleotide sequence ID" value="NZ_SNVV01000013.1"/>
</dbReference>
<dbReference type="Pfam" id="PF03480">
    <property type="entry name" value="DctP"/>
    <property type="match status" value="1"/>
</dbReference>
<accession>A0A4R6DVW2</accession>
<dbReference type="OrthoDB" id="9177965at2"/>
<dbReference type="CDD" id="cd13665">
    <property type="entry name" value="PBP2_TRAP_Dctp3_4"/>
    <property type="match status" value="1"/>
</dbReference>
<evidence type="ECO:0000313" key="4">
    <source>
        <dbReference type="Proteomes" id="UP000295129"/>
    </source>
</evidence>
<dbReference type="EMBL" id="SNVV01000013">
    <property type="protein sequence ID" value="TDN48904.1"/>
    <property type="molecule type" value="Genomic_DNA"/>
</dbReference>
<feature type="signal peptide" evidence="2">
    <location>
        <begin position="1"/>
        <end position="28"/>
    </location>
</feature>
<dbReference type="Proteomes" id="UP000295129">
    <property type="component" value="Unassembled WGS sequence"/>
</dbReference>
<name>A0A4R6DVW2_9RHOO</name>
<keyword evidence="4" id="KW-1185">Reference proteome</keyword>
<dbReference type="Gene3D" id="3.40.190.170">
    <property type="entry name" value="Bacterial extracellular solute-binding protein, family 7"/>
    <property type="match status" value="1"/>
</dbReference>
<dbReference type="PANTHER" id="PTHR33376">
    <property type="match status" value="1"/>
</dbReference>
<sequence>MRGPRLSRFALLTASALITAAASLPATAAEEVTLRLAHFLPGVALAQKEVLAPWCDTLTRESAGRIKCQFFPAMQLGGTPGQLADQARNGVADVVWTAPGYSPGRFPRTEALELPGVMPLGGTAQARMVWAFYEQNLREEYAGYKVLAMHGDGGMNIHTANKPVNSPDDLRGMKLRAPNRAISRTLAALGAMPVAMPPAQMTEAIAKGVVDGASAVWEVIVPTKLDEVTRFHMETPADQPALGATVLVVLMNKDKYAALPADLREILDRNSGAALSARFGTAWDGAIEAARTKVKAAGHAVTLLDGADYEQLRQRSATVERDWVEEVRAKGVDGAALLAAARALAGRNPAATAAR</sequence>
<protein>
    <submittedName>
        <fullName evidence="3">TRAP-type C4-dicarboxylate transport system substrate-binding protein</fullName>
    </submittedName>
</protein>
<dbReference type="PANTHER" id="PTHR33376:SF15">
    <property type="entry name" value="BLL6794 PROTEIN"/>
    <property type="match status" value="1"/>
</dbReference>
<evidence type="ECO:0000313" key="3">
    <source>
        <dbReference type="EMBL" id="TDN48904.1"/>
    </source>
</evidence>